<feature type="transmembrane region" description="Helical" evidence="9">
    <location>
        <begin position="227"/>
        <end position="249"/>
    </location>
</feature>
<dbReference type="GO" id="GO:0005886">
    <property type="term" value="C:plasma membrane"/>
    <property type="evidence" value="ECO:0007669"/>
    <property type="project" value="UniProtKB-SubCell"/>
</dbReference>
<comment type="subcellular location">
    <subcellularLocation>
        <location evidence="1">Cell membrane</location>
        <topology evidence="1">Multi-pass membrane protein</topology>
    </subcellularLocation>
</comment>
<keyword evidence="8" id="KW-0325">Glycoprotein</keyword>
<dbReference type="HOGENOM" id="CLU_944176_0_0_1"/>
<dbReference type="PhylomeDB" id="E9GMA0"/>
<dbReference type="OrthoDB" id="5984008at2759"/>
<keyword evidence="3" id="KW-1003">Cell membrane</keyword>
<evidence type="ECO:0000256" key="1">
    <source>
        <dbReference type="ARBA" id="ARBA00004651"/>
    </source>
</evidence>
<keyword evidence="5 9" id="KW-1133">Transmembrane helix</keyword>
<evidence type="ECO:0000256" key="6">
    <source>
        <dbReference type="ARBA" id="ARBA00023136"/>
    </source>
</evidence>
<gene>
    <name evidence="11" type="ORF">DAPPUDRAFT_244962</name>
</gene>
<proteinExistence type="inferred from homology"/>
<evidence type="ECO:0000256" key="3">
    <source>
        <dbReference type="ARBA" id="ARBA00022475"/>
    </source>
</evidence>
<feature type="domain" description="Ionotropic glutamate receptor C-terminal" evidence="10">
    <location>
        <begin position="159"/>
        <end position="255"/>
    </location>
</feature>
<evidence type="ECO:0000256" key="2">
    <source>
        <dbReference type="ARBA" id="ARBA00008685"/>
    </source>
</evidence>
<dbReference type="PANTHER" id="PTHR42643:SF24">
    <property type="entry name" value="IONOTROPIC RECEPTOR 60A"/>
    <property type="match status" value="1"/>
</dbReference>
<protein>
    <recommendedName>
        <fullName evidence="10">Ionotropic glutamate receptor C-terminal domain-containing protein</fullName>
    </recommendedName>
</protein>
<keyword evidence="7" id="KW-0675">Receptor</keyword>
<evidence type="ECO:0000256" key="7">
    <source>
        <dbReference type="ARBA" id="ARBA00023170"/>
    </source>
</evidence>
<dbReference type="Proteomes" id="UP000000305">
    <property type="component" value="Unassembled WGS sequence"/>
</dbReference>
<dbReference type="InterPro" id="IPR001320">
    <property type="entry name" value="Iontro_rcpt_C"/>
</dbReference>
<evidence type="ECO:0000313" key="12">
    <source>
        <dbReference type="Proteomes" id="UP000000305"/>
    </source>
</evidence>
<evidence type="ECO:0000256" key="5">
    <source>
        <dbReference type="ARBA" id="ARBA00022989"/>
    </source>
</evidence>
<organism evidence="11 12">
    <name type="scientific">Daphnia pulex</name>
    <name type="common">Water flea</name>
    <dbReference type="NCBI Taxonomy" id="6669"/>
    <lineage>
        <taxon>Eukaryota</taxon>
        <taxon>Metazoa</taxon>
        <taxon>Ecdysozoa</taxon>
        <taxon>Arthropoda</taxon>
        <taxon>Crustacea</taxon>
        <taxon>Branchiopoda</taxon>
        <taxon>Diplostraca</taxon>
        <taxon>Cladocera</taxon>
        <taxon>Anomopoda</taxon>
        <taxon>Daphniidae</taxon>
        <taxon>Daphnia</taxon>
    </lineage>
</organism>
<sequence>MMDTNRLTDSLQKTEFKTGVRVATLRFCKEDVQIQLEAWFLPYLMPITSRPNEKNMKIQILLLHLNGLLVNSHQHLLTFGMLERPPHFMAKNTTGFENGPYQGSWDFDFLGPQMLMSSGRGRFFDFVGVADEETSALLTPASTEESPITSTVKPFQPIVWLMVLISLLSVAIYFSVSSTLNLGRSDKNSRSLNMGDYVLYTAAILTNQGPVFWQPNYQSRISFRLTAGVWCLFALVMVNVYSSTLTAHITARKMSIPPRDSMVVMDQGVLAYLALDDGFGREFILFMAFLAHYVF</sequence>
<evidence type="ECO:0000256" key="4">
    <source>
        <dbReference type="ARBA" id="ARBA00022692"/>
    </source>
</evidence>
<accession>E9GMA0</accession>
<dbReference type="AlphaFoldDB" id="E9GMA0"/>
<evidence type="ECO:0000259" key="10">
    <source>
        <dbReference type="Pfam" id="PF00060"/>
    </source>
</evidence>
<dbReference type="PANTHER" id="PTHR42643">
    <property type="entry name" value="IONOTROPIC RECEPTOR 20A-RELATED"/>
    <property type="match status" value="1"/>
</dbReference>
<keyword evidence="4 9" id="KW-0812">Transmembrane</keyword>
<comment type="similarity">
    <text evidence="2">Belongs to the glutamate-gated ion channel (TC 1.A.10.1) family.</text>
</comment>
<dbReference type="InParanoid" id="E9GMA0"/>
<keyword evidence="12" id="KW-1185">Reference proteome</keyword>
<dbReference type="InterPro" id="IPR052192">
    <property type="entry name" value="Insect_Ionotropic_Sensory_Rcpt"/>
</dbReference>
<evidence type="ECO:0000256" key="9">
    <source>
        <dbReference type="SAM" id="Phobius"/>
    </source>
</evidence>
<reference evidence="11 12" key="1">
    <citation type="journal article" date="2011" name="Science">
        <title>The ecoresponsive genome of Daphnia pulex.</title>
        <authorList>
            <person name="Colbourne J.K."/>
            <person name="Pfrender M.E."/>
            <person name="Gilbert D."/>
            <person name="Thomas W.K."/>
            <person name="Tucker A."/>
            <person name="Oakley T.H."/>
            <person name="Tokishita S."/>
            <person name="Aerts A."/>
            <person name="Arnold G.J."/>
            <person name="Basu M.K."/>
            <person name="Bauer D.J."/>
            <person name="Caceres C.E."/>
            <person name="Carmel L."/>
            <person name="Casola C."/>
            <person name="Choi J.H."/>
            <person name="Detter J.C."/>
            <person name="Dong Q."/>
            <person name="Dusheyko S."/>
            <person name="Eads B.D."/>
            <person name="Frohlich T."/>
            <person name="Geiler-Samerotte K.A."/>
            <person name="Gerlach D."/>
            <person name="Hatcher P."/>
            <person name="Jogdeo S."/>
            <person name="Krijgsveld J."/>
            <person name="Kriventseva E.V."/>
            <person name="Kultz D."/>
            <person name="Laforsch C."/>
            <person name="Lindquist E."/>
            <person name="Lopez J."/>
            <person name="Manak J.R."/>
            <person name="Muller J."/>
            <person name="Pangilinan J."/>
            <person name="Patwardhan R.P."/>
            <person name="Pitluck S."/>
            <person name="Pritham E.J."/>
            <person name="Rechtsteiner A."/>
            <person name="Rho M."/>
            <person name="Rogozin I.B."/>
            <person name="Sakarya O."/>
            <person name="Salamov A."/>
            <person name="Schaack S."/>
            <person name="Shapiro H."/>
            <person name="Shiga Y."/>
            <person name="Skalitzky C."/>
            <person name="Smith Z."/>
            <person name="Souvorov A."/>
            <person name="Sung W."/>
            <person name="Tang Z."/>
            <person name="Tsuchiya D."/>
            <person name="Tu H."/>
            <person name="Vos H."/>
            <person name="Wang M."/>
            <person name="Wolf Y.I."/>
            <person name="Yamagata H."/>
            <person name="Yamada T."/>
            <person name="Ye Y."/>
            <person name="Shaw J.R."/>
            <person name="Andrews J."/>
            <person name="Crease T.J."/>
            <person name="Tang H."/>
            <person name="Lucas S.M."/>
            <person name="Robertson H.M."/>
            <person name="Bork P."/>
            <person name="Koonin E.V."/>
            <person name="Zdobnov E.M."/>
            <person name="Grigoriev I.V."/>
            <person name="Lynch M."/>
            <person name="Boore J.L."/>
        </authorList>
    </citation>
    <scope>NUCLEOTIDE SEQUENCE [LARGE SCALE GENOMIC DNA]</scope>
</reference>
<name>E9GMA0_DAPPU</name>
<dbReference type="Pfam" id="PF00060">
    <property type="entry name" value="Lig_chan"/>
    <property type="match status" value="1"/>
</dbReference>
<feature type="transmembrane region" description="Helical" evidence="9">
    <location>
        <begin position="158"/>
        <end position="176"/>
    </location>
</feature>
<dbReference type="GO" id="GO:0015276">
    <property type="term" value="F:ligand-gated monoatomic ion channel activity"/>
    <property type="evidence" value="ECO:0007669"/>
    <property type="project" value="InterPro"/>
</dbReference>
<dbReference type="EMBL" id="GL732552">
    <property type="protein sequence ID" value="EFX79426.1"/>
    <property type="molecule type" value="Genomic_DNA"/>
</dbReference>
<dbReference type="KEGG" id="dpx:DAPPUDRAFT_244962"/>
<dbReference type="GO" id="GO:0050906">
    <property type="term" value="P:detection of stimulus involved in sensory perception"/>
    <property type="evidence" value="ECO:0007669"/>
    <property type="project" value="UniProtKB-ARBA"/>
</dbReference>
<evidence type="ECO:0000256" key="8">
    <source>
        <dbReference type="ARBA" id="ARBA00023180"/>
    </source>
</evidence>
<evidence type="ECO:0000313" key="11">
    <source>
        <dbReference type="EMBL" id="EFX79426.1"/>
    </source>
</evidence>
<keyword evidence="6 9" id="KW-0472">Membrane</keyword>
<dbReference type="Gene3D" id="1.10.287.70">
    <property type="match status" value="1"/>
</dbReference>